<gene>
    <name evidence="9" type="ordered locus">P700755_001025</name>
</gene>
<evidence type="ECO:0000256" key="5">
    <source>
        <dbReference type="ARBA" id="ARBA00022825"/>
    </source>
</evidence>
<dbReference type="SUPFAM" id="SSF49785">
    <property type="entry name" value="Galactose-binding domain-like"/>
    <property type="match status" value="1"/>
</dbReference>
<evidence type="ECO:0000256" key="1">
    <source>
        <dbReference type="ARBA" id="ARBA00011073"/>
    </source>
</evidence>
<dbReference type="KEGG" id="ptq:P700755_001025"/>
<dbReference type="InterPro" id="IPR036852">
    <property type="entry name" value="Peptidase_S8/S53_dom_sf"/>
</dbReference>
<dbReference type="PANTHER" id="PTHR43806">
    <property type="entry name" value="PEPTIDASE S8"/>
    <property type="match status" value="1"/>
</dbReference>
<dbReference type="CDD" id="cd04842">
    <property type="entry name" value="Peptidases_S8_Kp43_protease"/>
    <property type="match status" value="1"/>
</dbReference>
<comment type="caution">
    <text evidence="6">Lacks conserved residue(s) required for the propagation of feature annotation.</text>
</comment>
<dbReference type="PROSITE" id="PS00138">
    <property type="entry name" value="SUBTILASE_SER"/>
    <property type="match status" value="1"/>
</dbReference>
<feature type="domain" description="Secretion system C-terminal sorting" evidence="8">
    <location>
        <begin position="544"/>
        <end position="617"/>
    </location>
</feature>
<dbReference type="Pfam" id="PF18962">
    <property type="entry name" value="Por_Secre_tail"/>
    <property type="match status" value="1"/>
</dbReference>
<keyword evidence="10" id="KW-1185">Reference proteome</keyword>
<dbReference type="Proteomes" id="UP000008514">
    <property type="component" value="Chromosome"/>
</dbReference>
<dbReference type="PRINTS" id="PR00723">
    <property type="entry name" value="SUBTILISIN"/>
</dbReference>
<dbReference type="InterPro" id="IPR008979">
    <property type="entry name" value="Galactose-bd-like_sf"/>
</dbReference>
<protein>
    <submittedName>
        <fullName evidence="9">Secreted subtilisin-like protease, S8 peptidase family</fullName>
    </submittedName>
</protein>
<dbReference type="SUPFAM" id="SSF52743">
    <property type="entry name" value="Subtilisin-like"/>
    <property type="match status" value="1"/>
</dbReference>
<keyword evidence="5" id="KW-0720">Serine protease</keyword>
<comment type="similarity">
    <text evidence="1 6">Belongs to the peptidase S8 family.</text>
</comment>
<proteinExistence type="inferred from homology"/>
<dbReference type="InterPro" id="IPR050131">
    <property type="entry name" value="Peptidase_S8_subtilisin-like"/>
</dbReference>
<dbReference type="InterPro" id="IPR023828">
    <property type="entry name" value="Peptidase_S8_Ser-AS"/>
</dbReference>
<dbReference type="InterPro" id="IPR000209">
    <property type="entry name" value="Peptidase_S8/S53_dom"/>
</dbReference>
<keyword evidence="4" id="KW-0378">Hydrolase</keyword>
<dbReference type="InterPro" id="IPR026444">
    <property type="entry name" value="Secre_tail"/>
</dbReference>
<dbReference type="NCBIfam" id="TIGR04183">
    <property type="entry name" value="Por_Secre_tail"/>
    <property type="match status" value="1"/>
</dbReference>
<accession>K4IBN2</accession>
<dbReference type="PANTHER" id="PTHR43806:SF11">
    <property type="entry name" value="CEREVISIN-RELATED"/>
    <property type="match status" value="1"/>
</dbReference>
<dbReference type="InterPro" id="IPR034058">
    <property type="entry name" value="TagA/B/C/D_pept_dom"/>
</dbReference>
<dbReference type="Gene3D" id="3.40.50.200">
    <property type="entry name" value="Peptidase S8/S53 domain"/>
    <property type="match status" value="1"/>
</dbReference>
<dbReference type="GO" id="GO:0006508">
    <property type="term" value="P:proteolysis"/>
    <property type="evidence" value="ECO:0007669"/>
    <property type="project" value="UniProtKB-KW"/>
</dbReference>
<dbReference type="InterPro" id="IPR015500">
    <property type="entry name" value="Peptidase_S8_subtilisin-rel"/>
</dbReference>
<dbReference type="HOGENOM" id="CLU_012611_0_0_10"/>
<sequence length="619" mass="67152">MKTITRILSILLVFVSFISFSQDGKIITEEIESYEEARKEKVRVYLENHQNYKSNRFSVLVDIINGKPIHVENHNQKAARATRTNLLQLGGDLGLDLEGEGLKIGLWEVGGHPLLNHFEFRDDNGDSKITVSDNVSQSSFHATHVAGTLAAKGLNSGATGMATKANLLAFDNLSDVTEVLAQARDNGLLLSNHSYGIPVRNLDDNEWVMGAYNNSARTWDAVIELNPSYLMVVSAGNDGNAVYDGGLGSRLDKLTGEKNAKNNLVVANASDVELDDDSNMVSATINSSSSQGPTDDGRIKPDITGLGTQLISTSNASTSAYGVATGTSMSAPNVTGSAALLQELYSRLNNKYMLASTLKGLICVTADDFGLEGPDPIGGWGIMNSKKAAEAIINNEDITMIFEHTLVNNSTYTFNITKDQFQELEVGVVWTDVRGDALENDINNPRPALVNDIDLKIIGSDETEYFPWKLDLENLTSPAIKGDNTVDTVEIINIDNSSNDTYTVEVSHKGTLDDETQIVSIIVTGITTSTLSSENFTTESISFWPNPVKDNLNISSKDFGFSNDVSVSIYDMMGREILSVSDFSNPNALSVDLSSLSNGVYIVNLTDGEQTINNRIIKE</sequence>
<evidence type="ECO:0000256" key="4">
    <source>
        <dbReference type="ARBA" id="ARBA00022801"/>
    </source>
</evidence>
<evidence type="ECO:0000313" key="10">
    <source>
        <dbReference type="Proteomes" id="UP000008514"/>
    </source>
</evidence>
<dbReference type="eggNOG" id="COG1404">
    <property type="taxonomic scope" value="Bacteria"/>
</dbReference>
<keyword evidence="2" id="KW-0645">Protease</keyword>
<name>K4IBN2_PSYTT</name>
<dbReference type="Pfam" id="PF00082">
    <property type="entry name" value="Peptidase_S8"/>
    <property type="match status" value="1"/>
</dbReference>
<dbReference type="Gene3D" id="2.60.120.380">
    <property type="match status" value="1"/>
</dbReference>
<evidence type="ECO:0000259" key="8">
    <source>
        <dbReference type="Pfam" id="PF18962"/>
    </source>
</evidence>
<evidence type="ECO:0000256" key="2">
    <source>
        <dbReference type="ARBA" id="ARBA00022670"/>
    </source>
</evidence>
<dbReference type="PROSITE" id="PS51892">
    <property type="entry name" value="SUBTILASE"/>
    <property type="match status" value="1"/>
</dbReference>
<dbReference type="STRING" id="313595.P700755_001025"/>
<dbReference type="RefSeq" id="WP_015023603.1">
    <property type="nucleotide sequence ID" value="NC_018721.1"/>
</dbReference>
<dbReference type="GO" id="GO:0004252">
    <property type="term" value="F:serine-type endopeptidase activity"/>
    <property type="evidence" value="ECO:0007669"/>
    <property type="project" value="InterPro"/>
</dbReference>
<feature type="domain" description="Peptidase S8/S53" evidence="7">
    <location>
        <begin position="121"/>
        <end position="381"/>
    </location>
</feature>
<keyword evidence="3" id="KW-0732">Signal</keyword>
<dbReference type="AlphaFoldDB" id="K4IBN2"/>
<dbReference type="EMBL" id="CP003879">
    <property type="protein sequence ID" value="AFU67997.1"/>
    <property type="molecule type" value="Genomic_DNA"/>
</dbReference>
<organism evidence="9 10">
    <name type="scientific">Psychroflexus torquis (strain ATCC 700755 / CIP 106069 / ACAM 623)</name>
    <dbReference type="NCBI Taxonomy" id="313595"/>
    <lineage>
        <taxon>Bacteria</taxon>
        <taxon>Pseudomonadati</taxon>
        <taxon>Bacteroidota</taxon>
        <taxon>Flavobacteriia</taxon>
        <taxon>Flavobacteriales</taxon>
        <taxon>Flavobacteriaceae</taxon>
        <taxon>Psychroflexus</taxon>
    </lineage>
</organism>
<evidence type="ECO:0000256" key="6">
    <source>
        <dbReference type="PROSITE-ProRule" id="PRU01240"/>
    </source>
</evidence>
<reference evidence="9" key="2">
    <citation type="submission" date="2012-09" db="EMBL/GenBank/DDBJ databases">
        <title>The complete sequence of Psychroflexus torquis an extreme psychrophile from sea-ice that is stimulated by light.</title>
        <authorList>
            <person name="Feng S."/>
            <person name="Powell S.M."/>
            <person name="Bowman J.P."/>
        </authorList>
    </citation>
    <scope>NUCLEOTIDE SEQUENCE [LARGE SCALE GENOMIC DNA]</scope>
    <source>
        <strain evidence="9">ATCC 700755</strain>
    </source>
</reference>
<evidence type="ECO:0000313" key="9">
    <source>
        <dbReference type="EMBL" id="AFU67997.1"/>
    </source>
</evidence>
<evidence type="ECO:0000256" key="3">
    <source>
        <dbReference type="ARBA" id="ARBA00022729"/>
    </source>
</evidence>
<reference evidence="9" key="1">
    <citation type="submission" date="2006-03" db="EMBL/GenBank/DDBJ databases">
        <authorList>
            <person name="Bowman J."/>
            <person name="Ferriera S."/>
            <person name="Johnson J."/>
            <person name="Kravitz S."/>
            <person name="Halpern A."/>
            <person name="Remington K."/>
            <person name="Beeson K."/>
            <person name="Tran B."/>
            <person name="Rogers Y.-H."/>
            <person name="Friedman R."/>
            <person name="Venter J.C."/>
        </authorList>
    </citation>
    <scope>NUCLEOTIDE SEQUENCE [LARGE SCALE GENOMIC DNA]</scope>
    <source>
        <strain evidence="9">ATCC 700755</strain>
    </source>
</reference>
<evidence type="ECO:0000259" key="7">
    <source>
        <dbReference type="Pfam" id="PF00082"/>
    </source>
</evidence>